<feature type="domain" description="DUF7492" evidence="2">
    <location>
        <begin position="21"/>
        <end position="233"/>
    </location>
</feature>
<dbReference type="OrthoDB" id="64281at2759"/>
<sequence>MPVLAVIGCVVTLLVYTQPAESHSWIDALWCSPGTLGYPRNYRNRTDLPPKSPDFDRLMTYRIENYKGVQALCSPTQSTPVQAEKYPRLTCSPNATVHFRYNSNGHVTHDKCLPKDPRGCDGQYPVTSTWYILWNRTPSYALHRFNLPKVWNASHSTVRGAVTVVGKGPFDDGLCGQVGSKRPREGKPCEGSFQLPAVDKPQRISLVWFWAFNRIYDVGEEYTTCFDVDVEVEAVESG</sequence>
<feature type="chain" id="PRO_5001535129" description="DUF7492 domain-containing protein" evidence="1">
    <location>
        <begin position="23"/>
        <end position="238"/>
    </location>
</feature>
<gene>
    <name evidence="3" type="ORF">H310_03189</name>
</gene>
<evidence type="ECO:0000256" key="1">
    <source>
        <dbReference type="SAM" id="SignalP"/>
    </source>
</evidence>
<dbReference type="InterPro" id="IPR055915">
    <property type="entry name" value="DUF7492"/>
</dbReference>
<organism evidence="3">
    <name type="scientific">Aphanomyces invadans</name>
    <dbReference type="NCBI Taxonomy" id="157072"/>
    <lineage>
        <taxon>Eukaryota</taxon>
        <taxon>Sar</taxon>
        <taxon>Stramenopiles</taxon>
        <taxon>Oomycota</taxon>
        <taxon>Saprolegniomycetes</taxon>
        <taxon>Saprolegniales</taxon>
        <taxon>Verrucalvaceae</taxon>
        <taxon>Aphanomyces</taxon>
    </lineage>
</organism>
<dbReference type="Pfam" id="PF24320">
    <property type="entry name" value="DUF7492"/>
    <property type="match status" value="1"/>
</dbReference>
<evidence type="ECO:0000259" key="2">
    <source>
        <dbReference type="Pfam" id="PF24320"/>
    </source>
</evidence>
<evidence type="ECO:0000313" key="3">
    <source>
        <dbReference type="EMBL" id="ETW05423.1"/>
    </source>
</evidence>
<dbReference type="GeneID" id="20080239"/>
<name>A0A024UIL8_9STRA</name>
<accession>A0A024UIL8</accession>
<dbReference type="STRING" id="157072.A0A024UIL8"/>
<reference evidence="3" key="1">
    <citation type="submission" date="2013-12" db="EMBL/GenBank/DDBJ databases">
        <title>The Genome Sequence of Aphanomyces invadans NJM9701.</title>
        <authorList>
            <consortium name="The Broad Institute Genomics Platform"/>
            <person name="Russ C."/>
            <person name="Tyler B."/>
            <person name="van West P."/>
            <person name="Dieguez-Uribeondo J."/>
            <person name="Young S.K."/>
            <person name="Zeng Q."/>
            <person name="Gargeya S."/>
            <person name="Fitzgerald M."/>
            <person name="Abouelleil A."/>
            <person name="Alvarado L."/>
            <person name="Chapman S.B."/>
            <person name="Gainer-Dewar J."/>
            <person name="Goldberg J."/>
            <person name="Griggs A."/>
            <person name="Gujja S."/>
            <person name="Hansen M."/>
            <person name="Howarth C."/>
            <person name="Imamovic A."/>
            <person name="Ireland A."/>
            <person name="Larimer J."/>
            <person name="McCowan C."/>
            <person name="Murphy C."/>
            <person name="Pearson M."/>
            <person name="Poon T.W."/>
            <person name="Priest M."/>
            <person name="Roberts A."/>
            <person name="Saif S."/>
            <person name="Shea T."/>
            <person name="Sykes S."/>
            <person name="Wortman J."/>
            <person name="Nusbaum C."/>
            <person name="Birren B."/>
        </authorList>
    </citation>
    <scope>NUCLEOTIDE SEQUENCE [LARGE SCALE GENOMIC DNA]</scope>
    <source>
        <strain evidence="3">NJM9701</strain>
    </source>
</reference>
<feature type="signal peptide" evidence="1">
    <location>
        <begin position="1"/>
        <end position="22"/>
    </location>
</feature>
<protein>
    <recommendedName>
        <fullName evidence="2">DUF7492 domain-containing protein</fullName>
    </recommendedName>
</protein>
<dbReference type="VEuPathDB" id="FungiDB:H310_03189"/>
<dbReference type="AlphaFoldDB" id="A0A024UIL8"/>
<dbReference type="RefSeq" id="XP_008865200.1">
    <property type="nucleotide sequence ID" value="XM_008866978.1"/>
</dbReference>
<dbReference type="EMBL" id="KI913956">
    <property type="protein sequence ID" value="ETW05423.1"/>
    <property type="molecule type" value="Genomic_DNA"/>
</dbReference>
<keyword evidence="1" id="KW-0732">Signal</keyword>
<proteinExistence type="predicted"/>